<sequence length="60" mass="6752">MVAEVPGLDHQRFHRHSLSMPIQRFHALGIGILGERGCTQYMGILSLFDCSGNAMDNQFF</sequence>
<dbReference type="EMBL" id="NMUH01002916">
    <property type="protein sequence ID" value="MQM02765.1"/>
    <property type="molecule type" value="Genomic_DNA"/>
</dbReference>
<gene>
    <name evidence="1" type="ORF">Taro_035543</name>
</gene>
<protein>
    <submittedName>
        <fullName evidence="1">Uncharacterized protein</fullName>
    </submittedName>
</protein>
<accession>A0A843WDI3</accession>
<dbReference type="Proteomes" id="UP000652761">
    <property type="component" value="Unassembled WGS sequence"/>
</dbReference>
<organism evidence="1 2">
    <name type="scientific">Colocasia esculenta</name>
    <name type="common">Wild taro</name>
    <name type="synonym">Arum esculentum</name>
    <dbReference type="NCBI Taxonomy" id="4460"/>
    <lineage>
        <taxon>Eukaryota</taxon>
        <taxon>Viridiplantae</taxon>
        <taxon>Streptophyta</taxon>
        <taxon>Embryophyta</taxon>
        <taxon>Tracheophyta</taxon>
        <taxon>Spermatophyta</taxon>
        <taxon>Magnoliopsida</taxon>
        <taxon>Liliopsida</taxon>
        <taxon>Araceae</taxon>
        <taxon>Aroideae</taxon>
        <taxon>Colocasieae</taxon>
        <taxon>Colocasia</taxon>
    </lineage>
</organism>
<reference evidence="1" key="1">
    <citation type="submission" date="2017-07" db="EMBL/GenBank/DDBJ databases">
        <title>Taro Niue Genome Assembly and Annotation.</title>
        <authorList>
            <person name="Atibalentja N."/>
            <person name="Keating K."/>
            <person name="Fields C.J."/>
        </authorList>
    </citation>
    <scope>NUCLEOTIDE SEQUENCE</scope>
    <source>
        <strain evidence="1">Niue_2</strain>
        <tissue evidence="1">Leaf</tissue>
    </source>
</reference>
<keyword evidence="2" id="KW-1185">Reference proteome</keyword>
<dbReference type="AlphaFoldDB" id="A0A843WDI3"/>
<proteinExistence type="predicted"/>
<evidence type="ECO:0000313" key="1">
    <source>
        <dbReference type="EMBL" id="MQM02765.1"/>
    </source>
</evidence>
<evidence type="ECO:0000313" key="2">
    <source>
        <dbReference type="Proteomes" id="UP000652761"/>
    </source>
</evidence>
<name>A0A843WDI3_COLES</name>
<comment type="caution">
    <text evidence="1">The sequence shown here is derived from an EMBL/GenBank/DDBJ whole genome shotgun (WGS) entry which is preliminary data.</text>
</comment>